<dbReference type="Proteomes" id="UP000245464">
    <property type="component" value="Chromosome 4"/>
</dbReference>
<dbReference type="KEGG" id="ptrr:90956290"/>
<comment type="caution">
    <text evidence="1">The sequence shown here is derived from an EMBL/GenBank/DDBJ whole genome shotgun (WGS) entry which is preliminary data.</text>
</comment>
<gene>
    <name evidence="1" type="ORF">PtrM4_092720</name>
</gene>
<accession>A0A834S196</accession>
<sequence>MAPNEDPERPRASSAAERQKSIVSMTEFEGMDEYTALQKYILFYRDSKTNPHAEQTVKKKAWWQFWKSGSPTAAAAVADPGAVPEECKSLPFCHLYQQMACHFFPWHHITPSTKQPAHLLELHRNNRWLACREARA</sequence>
<evidence type="ECO:0000313" key="1">
    <source>
        <dbReference type="EMBL" id="KAF7571772.1"/>
    </source>
</evidence>
<dbReference type="AlphaFoldDB" id="A0A834S196"/>
<protein>
    <submittedName>
        <fullName evidence="1">Uncharacterized protein</fullName>
    </submittedName>
</protein>
<name>A0A834S196_9PLEO</name>
<dbReference type="EMBL" id="NQIK02000004">
    <property type="protein sequence ID" value="KAF7571772.1"/>
    <property type="molecule type" value="Genomic_DNA"/>
</dbReference>
<reference evidence="1 2" key="1">
    <citation type="journal article" date="2018" name="BMC Genomics">
        <title>Comparative genomics of the wheat fungal pathogen Pyrenophora tritici-repentis reveals chromosomal variations and genome plasticity.</title>
        <authorList>
            <person name="Moolhuijzen P."/>
            <person name="See P.T."/>
            <person name="Hane J.K."/>
            <person name="Shi G."/>
            <person name="Liu Z."/>
            <person name="Oliver R.P."/>
            <person name="Moffat C.S."/>
        </authorList>
    </citation>
    <scope>NUCLEOTIDE SEQUENCE [LARGE SCALE GENOMIC DNA]</scope>
    <source>
        <strain evidence="1">M4</strain>
    </source>
</reference>
<proteinExistence type="predicted"/>
<evidence type="ECO:0000313" key="2">
    <source>
        <dbReference type="Proteomes" id="UP000245464"/>
    </source>
</evidence>
<organism evidence="1 2">
    <name type="scientific">Pyrenophora tritici-repentis</name>
    <dbReference type="NCBI Taxonomy" id="45151"/>
    <lineage>
        <taxon>Eukaryota</taxon>
        <taxon>Fungi</taxon>
        <taxon>Dikarya</taxon>
        <taxon>Ascomycota</taxon>
        <taxon>Pezizomycotina</taxon>
        <taxon>Dothideomycetes</taxon>
        <taxon>Pleosporomycetidae</taxon>
        <taxon>Pleosporales</taxon>
        <taxon>Pleosporineae</taxon>
        <taxon>Pleosporaceae</taxon>
        <taxon>Pyrenophora</taxon>
    </lineage>
</organism>
<dbReference type="RefSeq" id="XP_065962681.1">
    <property type="nucleotide sequence ID" value="XM_066107013.1"/>
</dbReference>
<dbReference type="GeneID" id="90956290"/>